<evidence type="ECO:0000259" key="4">
    <source>
        <dbReference type="Pfam" id="PF07889"/>
    </source>
</evidence>
<feature type="region of interest" description="Disordered" evidence="1">
    <location>
        <begin position="262"/>
        <end position="288"/>
    </location>
</feature>
<evidence type="ECO:0000256" key="1">
    <source>
        <dbReference type="SAM" id="MobiDB-lite"/>
    </source>
</evidence>
<name>A0ABD2YVW2_9GENT</name>
<keyword evidence="2" id="KW-0472">Membrane</keyword>
<protein>
    <recommendedName>
        <fullName evidence="4">DUF1664 domain-containing protein</fullName>
    </recommendedName>
</protein>
<dbReference type="EMBL" id="JBJUIK010000012">
    <property type="protein sequence ID" value="KAL3511461.1"/>
    <property type="molecule type" value="Genomic_DNA"/>
</dbReference>
<feature type="compositionally biased region" description="Polar residues" evidence="1">
    <location>
        <begin position="269"/>
        <end position="279"/>
    </location>
</feature>
<feature type="transmembrane region" description="Helical" evidence="2">
    <location>
        <begin position="96"/>
        <end position="112"/>
    </location>
</feature>
<dbReference type="PANTHER" id="PTHR47289:SF2">
    <property type="entry name" value="TRANSCRIPTION FACTOR, PUTATIVE (DUF1664)-RELATED"/>
    <property type="match status" value="1"/>
</dbReference>
<dbReference type="Proteomes" id="UP001630127">
    <property type="component" value="Unassembled WGS sequence"/>
</dbReference>
<feature type="domain" description="DUF1664" evidence="4">
    <location>
        <begin position="96"/>
        <end position="213"/>
    </location>
</feature>
<keyword evidence="3" id="KW-0732">Signal</keyword>
<comment type="caution">
    <text evidence="5">The sequence shown here is derived from an EMBL/GenBank/DDBJ whole genome shotgun (WGS) entry which is preliminary data.</text>
</comment>
<evidence type="ECO:0000256" key="2">
    <source>
        <dbReference type="SAM" id="Phobius"/>
    </source>
</evidence>
<feature type="chain" id="PRO_5044810309" description="DUF1664 domain-containing protein" evidence="3">
    <location>
        <begin position="23"/>
        <end position="358"/>
    </location>
</feature>
<organism evidence="5 6">
    <name type="scientific">Cinchona calisaya</name>
    <dbReference type="NCBI Taxonomy" id="153742"/>
    <lineage>
        <taxon>Eukaryota</taxon>
        <taxon>Viridiplantae</taxon>
        <taxon>Streptophyta</taxon>
        <taxon>Embryophyta</taxon>
        <taxon>Tracheophyta</taxon>
        <taxon>Spermatophyta</taxon>
        <taxon>Magnoliopsida</taxon>
        <taxon>eudicotyledons</taxon>
        <taxon>Gunneridae</taxon>
        <taxon>Pentapetalae</taxon>
        <taxon>asterids</taxon>
        <taxon>lamiids</taxon>
        <taxon>Gentianales</taxon>
        <taxon>Rubiaceae</taxon>
        <taxon>Cinchonoideae</taxon>
        <taxon>Cinchoneae</taxon>
        <taxon>Cinchona</taxon>
    </lineage>
</organism>
<feature type="signal peptide" evidence="3">
    <location>
        <begin position="1"/>
        <end position="22"/>
    </location>
</feature>
<evidence type="ECO:0000313" key="5">
    <source>
        <dbReference type="EMBL" id="KAL3511461.1"/>
    </source>
</evidence>
<dbReference type="PANTHER" id="PTHR47289">
    <property type="entry name" value="TRANSCRIPTION FACTOR, PUTATIVE (DUF1664)-RELATED"/>
    <property type="match status" value="1"/>
</dbReference>
<dbReference type="Pfam" id="PF07889">
    <property type="entry name" value="DUF1664"/>
    <property type="match status" value="1"/>
</dbReference>
<keyword evidence="2" id="KW-0812">Transmembrane</keyword>
<proteinExistence type="predicted"/>
<evidence type="ECO:0000313" key="6">
    <source>
        <dbReference type="Proteomes" id="UP001630127"/>
    </source>
</evidence>
<dbReference type="AlphaFoldDB" id="A0ABD2YVW2"/>
<reference evidence="5 6" key="1">
    <citation type="submission" date="2024-11" db="EMBL/GenBank/DDBJ databases">
        <title>A near-complete genome assembly of Cinchona calisaya.</title>
        <authorList>
            <person name="Lian D.C."/>
            <person name="Zhao X.W."/>
            <person name="Wei L."/>
        </authorList>
    </citation>
    <scope>NUCLEOTIDE SEQUENCE [LARGE SCALE GENOMIC DNA]</scope>
    <source>
        <tissue evidence="5">Nenye</tissue>
    </source>
</reference>
<evidence type="ECO:0000256" key="3">
    <source>
        <dbReference type="SAM" id="SignalP"/>
    </source>
</evidence>
<keyword evidence="2" id="KW-1133">Transmembrane helix</keyword>
<sequence>MALPLGKLTIIVGAGIVGSVLAKEGRLSDVSDFMSGALKIVLRHLRHDESTTSKPKPRDDSLIQQVNSLREELQLLASNRSITIVTSSGGSAPRRYGVIVIVIVVGYGYIWWKGWKLPDMMFATRRSLSDACSSVSKRLENVYSAISATKRHLSSRIDGVDNKIDECAGNTSATKDEVSKLRGDLRLIGADVQSVHHVVRSLETKISKIEGKQGETLFGVGKLVSFVRNLENSGSLDPIEGALPSSSRPALELPQIIPSRALSLPPNCSVETPSPSASDGPSKRPVQGAALDSGLKLHGISNGADLSNQSISQISNEVPVSEVANESSASGIFGRQSSSGGASNMVRRSWSAKLSFNI</sequence>
<keyword evidence="6" id="KW-1185">Reference proteome</keyword>
<gene>
    <name evidence="5" type="ORF">ACH5RR_030862</name>
</gene>
<dbReference type="InterPro" id="IPR012458">
    <property type="entry name" value="DUF1664"/>
</dbReference>
<accession>A0ABD2YVW2</accession>